<dbReference type="OrthoDB" id="19692at2759"/>
<evidence type="ECO:0000256" key="1">
    <source>
        <dbReference type="ARBA" id="ARBA00022679"/>
    </source>
</evidence>
<dbReference type="CDD" id="cd23795">
    <property type="entry name" value="UBCc_UBE2G1"/>
    <property type="match status" value="1"/>
</dbReference>
<keyword evidence="2 8" id="KW-0833">Ubl conjugation pathway</keyword>
<dbReference type="GO" id="GO:0016740">
    <property type="term" value="F:transferase activity"/>
    <property type="evidence" value="ECO:0007669"/>
    <property type="project" value="UniProtKB-KW"/>
</dbReference>
<evidence type="ECO:0000313" key="10">
    <source>
        <dbReference type="EMBL" id="KAG8628838.1"/>
    </source>
</evidence>
<evidence type="ECO:0000256" key="7">
    <source>
        <dbReference type="PROSITE-ProRule" id="PRU10133"/>
    </source>
</evidence>
<comment type="caution">
    <text evidence="10">The sequence shown here is derived from an EMBL/GenBank/DDBJ whole genome shotgun (WGS) entry which is preliminary data.</text>
</comment>
<dbReference type="InterPro" id="IPR000608">
    <property type="entry name" value="UBC"/>
</dbReference>
<dbReference type="PROSITE" id="PS00183">
    <property type="entry name" value="UBC_1"/>
    <property type="match status" value="1"/>
</dbReference>
<dbReference type="InterPro" id="IPR050113">
    <property type="entry name" value="Ub_conjugating_enzyme"/>
</dbReference>
<protein>
    <recommendedName>
        <fullName evidence="3">Ubiquitin-conjugating enzyme E2 2</fullName>
    </recommendedName>
    <alternativeName>
        <fullName evidence="5">E2 ubiquitin-conjugating enzyme 2</fullName>
    </alternativeName>
    <alternativeName>
        <fullName evidence="6">Ubiquitin carrier protein UBC2</fullName>
    </alternativeName>
    <alternativeName>
        <fullName evidence="4">Ubiquitin-protein ligase UBC2</fullName>
    </alternativeName>
</protein>
<dbReference type="Gene3D" id="3.10.110.10">
    <property type="entry name" value="Ubiquitin Conjugating Enzyme"/>
    <property type="match status" value="1"/>
</dbReference>
<name>A0A8K0LAT3_9PEZI</name>
<feature type="active site" description="Glycyl thioester intermediate" evidence="7">
    <location>
        <position position="109"/>
    </location>
</feature>
<sequence length="188" mass="21090">MSTMASHSPLRGMPAPASPATSSAALILGKQFKQMQKDKDIPGISCGLVDNNIFEWEVMLMIPDDCKDYGGGCFRAKITFPSEYPHMPPKMKFVTPIYHPNIYPSGDVCISILHPPEEDRWGYESASERWSPVQTPETILLSVISMLSSPNDESPANVEAGKLWRDDPKEFRKKVRKCVRDSQESAWD</sequence>
<gene>
    <name evidence="10" type="ORF">KVT40_002703</name>
</gene>
<dbReference type="GO" id="GO:0005524">
    <property type="term" value="F:ATP binding"/>
    <property type="evidence" value="ECO:0007669"/>
    <property type="project" value="UniProtKB-UniRule"/>
</dbReference>
<dbReference type="EMBL" id="JAESVG020000003">
    <property type="protein sequence ID" value="KAG8628838.1"/>
    <property type="molecule type" value="Genomic_DNA"/>
</dbReference>
<dbReference type="InterPro" id="IPR016135">
    <property type="entry name" value="UBQ-conjugating_enzyme/RWD"/>
</dbReference>
<organism evidence="10 11">
    <name type="scientific">Elsinoe batatas</name>
    <dbReference type="NCBI Taxonomy" id="2601811"/>
    <lineage>
        <taxon>Eukaryota</taxon>
        <taxon>Fungi</taxon>
        <taxon>Dikarya</taxon>
        <taxon>Ascomycota</taxon>
        <taxon>Pezizomycotina</taxon>
        <taxon>Dothideomycetes</taxon>
        <taxon>Dothideomycetidae</taxon>
        <taxon>Myriangiales</taxon>
        <taxon>Elsinoaceae</taxon>
        <taxon>Elsinoe</taxon>
    </lineage>
</organism>
<accession>A0A8K0LAT3</accession>
<feature type="domain" description="UBC core" evidence="9">
    <location>
        <begin position="23"/>
        <end position="184"/>
    </location>
</feature>
<proteinExistence type="inferred from homology"/>
<keyword evidence="8" id="KW-0547">Nucleotide-binding</keyword>
<dbReference type="Proteomes" id="UP000809789">
    <property type="component" value="Unassembled WGS sequence"/>
</dbReference>
<keyword evidence="11" id="KW-1185">Reference proteome</keyword>
<keyword evidence="8" id="KW-0067">ATP-binding</keyword>
<dbReference type="SMART" id="SM00212">
    <property type="entry name" value="UBCc"/>
    <property type="match status" value="1"/>
</dbReference>
<dbReference type="AlphaFoldDB" id="A0A8K0LAT3"/>
<comment type="similarity">
    <text evidence="8">Belongs to the ubiquitin-conjugating enzyme family.</text>
</comment>
<dbReference type="SUPFAM" id="SSF54495">
    <property type="entry name" value="UBC-like"/>
    <property type="match status" value="1"/>
</dbReference>
<keyword evidence="1" id="KW-0808">Transferase</keyword>
<dbReference type="InterPro" id="IPR023313">
    <property type="entry name" value="UBQ-conjugating_AS"/>
</dbReference>
<evidence type="ECO:0000256" key="8">
    <source>
        <dbReference type="RuleBase" id="RU362109"/>
    </source>
</evidence>
<evidence type="ECO:0000256" key="5">
    <source>
        <dbReference type="ARBA" id="ARBA00042179"/>
    </source>
</evidence>
<dbReference type="PROSITE" id="PS50127">
    <property type="entry name" value="UBC_2"/>
    <property type="match status" value="1"/>
</dbReference>
<evidence type="ECO:0000259" key="9">
    <source>
        <dbReference type="PROSITE" id="PS50127"/>
    </source>
</evidence>
<evidence type="ECO:0000313" key="11">
    <source>
        <dbReference type="Proteomes" id="UP000809789"/>
    </source>
</evidence>
<dbReference type="PANTHER" id="PTHR24067">
    <property type="entry name" value="UBIQUITIN-CONJUGATING ENZYME E2"/>
    <property type="match status" value="1"/>
</dbReference>
<reference evidence="10" key="1">
    <citation type="submission" date="2021-07" db="EMBL/GenBank/DDBJ databases">
        <title>Elsinoe batatas strain:CRI-CJ2 Genome sequencing and assembly.</title>
        <authorList>
            <person name="Huang L."/>
        </authorList>
    </citation>
    <scope>NUCLEOTIDE SEQUENCE</scope>
    <source>
        <strain evidence="10">CRI-CJ2</strain>
    </source>
</reference>
<evidence type="ECO:0000256" key="2">
    <source>
        <dbReference type="ARBA" id="ARBA00022786"/>
    </source>
</evidence>
<evidence type="ECO:0000256" key="6">
    <source>
        <dbReference type="ARBA" id="ARBA00042190"/>
    </source>
</evidence>
<dbReference type="Pfam" id="PF00179">
    <property type="entry name" value="UQ_con"/>
    <property type="match status" value="1"/>
</dbReference>
<evidence type="ECO:0000256" key="3">
    <source>
        <dbReference type="ARBA" id="ARBA00039884"/>
    </source>
</evidence>
<evidence type="ECO:0000256" key="4">
    <source>
        <dbReference type="ARBA" id="ARBA00041569"/>
    </source>
</evidence>
<dbReference type="FunFam" id="3.10.110.10:FF:000048">
    <property type="entry name" value="Ubiquitin-conjugating enzyme E2 15"/>
    <property type="match status" value="1"/>
</dbReference>